<keyword evidence="2" id="KW-1133">Transmembrane helix</keyword>
<feature type="transmembrane region" description="Helical" evidence="2">
    <location>
        <begin position="57"/>
        <end position="79"/>
    </location>
</feature>
<keyword evidence="2" id="KW-0812">Transmembrane</keyword>
<feature type="transmembrane region" description="Helical" evidence="2">
    <location>
        <begin position="31"/>
        <end position="51"/>
    </location>
</feature>
<comment type="similarity">
    <text evidence="1">Belongs to the EamA transporter family.</text>
</comment>
<evidence type="ECO:0000313" key="5">
    <source>
        <dbReference type="Proteomes" id="UP001597182"/>
    </source>
</evidence>
<feature type="domain" description="EamA" evidence="3">
    <location>
        <begin position="221"/>
        <end position="293"/>
    </location>
</feature>
<feature type="transmembrane region" description="Helical" evidence="2">
    <location>
        <begin position="176"/>
        <end position="195"/>
    </location>
</feature>
<feature type="transmembrane region" description="Helical" evidence="2">
    <location>
        <begin position="116"/>
        <end position="133"/>
    </location>
</feature>
<feature type="transmembrane region" description="Helical" evidence="2">
    <location>
        <begin position="86"/>
        <end position="110"/>
    </location>
</feature>
<protein>
    <submittedName>
        <fullName evidence="4">EamA family transporter</fullName>
    </submittedName>
</protein>
<dbReference type="SUPFAM" id="SSF103481">
    <property type="entry name" value="Multidrug resistance efflux transporter EmrE"/>
    <property type="match status" value="2"/>
</dbReference>
<dbReference type="Proteomes" id="UP001597182">
    <property type="component" value="Unassembled WGS sequence"/>
</dbReference>
<feature type="domain" description="EamA" evidence="3">
    <location>
        <begin position="1"/>
        <end position="133"/>
    </location>
</feature>
<name>A0ABW3VI17_9PSEU</name>
<feature type="transmembrane region" description="Helical" evidence="2">
    <location>
        <begin position="230"/>
        <end position="258"/>
    </location>
</feature>
<dbReference type="InterPro" id="IPR000620">
    <property type="entry name" value="EamA_dom"/>
</dbReference>
<keyword evidence="5" id="KW-1185">Reference proteome</keyword>
<evidence type="ECO:0000313" key="4">
    <source>
        <dbReference type="EMBL" id="MFD1234528.1"/>
    </source>
</evidence>
<reference evidence="5" key="1">
    <citation type="journal article" date="2019" name="Int. J. Syst. Evol. Microbiol.">
        <title>The Global Catalogue of Microorganisms (GCM) 10K type strain sequencing project: providing services to taxonomists for standard genome sequencing and annotation.</title>
        <authorList>
            <consortium name="The Broad Institute Genomics Platform"/>
            <consortium name="The Broad Institute Genome Sequencing Center for Infectious Disease"/>
            <person name="Wu L."/>
            <person name="Ma J."/>
        </authorList>
    </citation>
    <scope>NUCLEOTIDE SEQUENCE [LARGE SCALE GENOMIC DNA]</scope>
    <source>
        <strain evidence="5">CCUG 49018</strain>
    </source>
</reference>
<dbReference type="InterPro" id="IPR037185">
    <property type="entry name" value="EmrE-like"/>
</dbReference>
<evidence type="ECO:0000256" key="2">
    <source>
        <dbReference type="SAM" id="Phobius"/>
    </source>
</evidence>
<gene>
    <name evidence="4" type="ORF">ACFQ34_14660</name>
</gene>
<proteinExistence type="inferred from homology"/>
<dbReference type="EMBL" id="JBHTMB010000133">
    <property type="protein sequence ID" value="MFD1234528.1"/>
    <property type="molecule type" value="Genomic_DNA"/>
</dbReference>
<sequence>MGALLALASALSYGLSDVVGGLAARRMRPALVALLGQLGGLVAVGVAAPLLSPAGPAPASLAWGALSGVGTGLGMAFLFRGIRRGAMSVVVPVSAVGGIALPVLVGVALLGDRPSVPTWVGIALVLPGLWLVSRPGAGVAAPDRGSVGDGLVAGAGIAVQYLALARAGPDAGLRPVLAGRVTAVLAVGILAVTLMRRTPTDADTGAPTTTSTDDAAPTSRAAVEALGSGVLAAAALAAYAAAVLAGSVTVAVVLSSLYPLVPTLVGLVFLGERLSRRQVLGLTTALVAAVLISVS</sequence>
<dbReference type="RefSeq" id="WP_346089834.1">
    <property type="nucleotide sequence ID" value="NZ_BAABKS010000005.1"/>
</dbReference>
<accession>A0ABW3VI17</accession>
<feature type="transmembrane region" description="Helical" evidence="2">
    <location>
        <begin position="6"/>
        <end position="24"/>
    </location>
</feature>
<feature type="transmembrane region" description="Helical" evidence="2">
    <location>
        <begin position="145"/>
        <end position="164"/>
    </location>
</feature>
<dbReference type="Gene3D" id="1.10.3730.20">
    <property type="match status" value="1"/>
</dbReference>
<evidence type="ECO:0000256" key="1">
    <source>
        <dbReference type="ARBA" id="ARBA00007362"/>
    </source>
</evidence>
<comment type="caution">
    <text evidence="4">The sequence shown here is derived from an EMBL/GenBank/DDBJ whole genome shotgun (WGS) entry which is preliminary data.</text>
</comment>
<dbReference type="Pfam" id="PF00892">
    <property type="entry name" value="EamA"/>
    <property type="match status" value="2"/>
</dbReference>
<keyword evidence="2" id="KW-0472">Membrane</keyword>
<organism evidence="4 5">
    <name type="scientific">Pseudonocardia benzenivorans</name>
    <dbReference type="NCBI Taxonomy" id="228005"/>
    <lineage>
        <taxon>Bacteria</taxon>
        <taxon>Bacillati</taxon>
        <taxon>Actinomycetota</taxon>
        <taxon>Actinomycetes</taxon>
        <taxon>Pseudonocardiales</taxon>
        <taxon>Pseudonocardiaceae</taxon>
        <taxon>Pseudonocardia</taxon>
    </lineage>
</organism>
<evidence type="ECO:0000259" key="3">
    <source>
        <dbReference type="Pfam" id="PF00892"/>
    </source>
</evidence>